<dbReference type="Pfam" id="PF12840">
    <property type="entry name" value="HTH_20"/>
    <property type="match status" value="1"/>
</dbReference>
<dbReference type="InterPro" id="IPR011991">
    <property type="entry name" value="ArsR-like_HTH"/>
</dbReference>
<dbReference type="SUPFAM" id="SSF46785">
    <property type="entry name" value="Winged helix' DNA-binding domain"/>
    <property type="match status" value="1"/>
</dbReference>
<gene>
    <name evidence="2" type="ORF">GCM10009066_27850</name>
</gene>
<keyword evidence="3" id="KW-1185">Reference proteome</keyword>
<protein>
    <submittedName>
        <fullName evidence="2">Winged helix-turn-helix domain-containing protein</fullName>
    </submittedName>
</protein>
<evidence type="ECO:0000259" key="1">
    <source>
        <dbReference type="SMART" id="SM00418"/>
    </source>
</evidence>
<evidence type="ECO:0000313" key="3">
    <source>
        <dbReference type="Proteomes" id="UP001500837"/>
    </source>
</evidence>
<dbReference type="InterPro" id="IPR036390">
    <property type="entry name" value="WH_DNA-bd_sf"/>
</dbReference>
<comment type="caution">
    <text evidence="2">The sequence shown here is derived from an EMBL/GenBank/DDBJ whole genome shotgun (WGS) entry which is preliminary data.</text>
</comment>
<accession>A0AAV3SBA4</accession>
<dbReference type="AlphaFoldDB" id="A0AAV3SBA4"/>
<evidence type="ECO:0000313" key="2">
    <source>
        <dbReference type="EMBL" id="GAA0313154.1"/>
    </source>
</evidence>
<dbReference type="Gene3D" id="1.10.10.10">
    <property type="entry name" value="Winged helix-like DNA-binding domain superfamily/Winged helix DNA-binding domain"/>
    <property type="match status" value="1"/>
</dbReference>
<dbReference type="InterPro" id="IPR001845">
    <property type="entry name" value="HTH_ArsR_DNA-bd_dom"/>
</dbReference>
<dbReference type="EMBL" id="BAAABL010000092">
    <property type="protein sequence ID" value="GAA0313154.1"/>
    <property type="molecule type" value="Genomic_DNA"/>
</dbReference>
<dbReference type="GO" id="GO:0003700">
    <property type="term" value="F:DNA-binding transcription factor activity"/>
    <property type="evidence" value="ECO:0007669"/>
    <property type="project" value="InterPro"/>
</dbReference>
<dbReference type="RefSeq" id="WP_211312878.1">
    <property type="nucleotide sequence ID" value="NZ_BAAABL010000092.1"/>
</dbReference>
<dbReference type="CDD" id="cd00090">
    <property type="entry name" value="HTH_ARSR"/>
    <property type="match status" value="1"/>
</dbReference>
<dbReference type="Proteomes" id="UP001500837">
    <property type="component" value="Unassembled WGS sequence"/>
</dbReference>
<feature type="domain" description="HTH arsR-type" evidence="1">
    <location>
        <begin position="9"/>
        <end position="88"/>
    </location>
</feature>
<dbReference type="InterPro" id="IPR036388">
    <property type="entry name" value="WH-like_DNA-bd_sf"/>
</dbReference>
<name>A0AAV3SBA4_9EURY</name>
<organism evidence="2 3">
    <name type="scientific">Halarchaeum salinum</name>
    <dbReference type="NCBI Taxonomy" id="489912"/>
    <lineage>
        <taxon>Archaea</taxon>
        <taxon>Methanobacteriati</taxon>
        <taxon>Methanobacteriota</taxon>
        <taxon>Stenosarchaea group</taxon>
        <taxon>Halobacteria</taxon>
        <taxon>Halobacteriales</taxon>
        <taxon>Halobacteriaceae</taxon>
    </lineage>
</organism>
<dbReference type="SMART" id="SM00418">
    <property type="entry name" value="HTH_ARSR"/>
    <property type="match status" value="1"/>
</dbReference>
<sequence length="118" mass="13051">MVHSERVGDLLDALGDARSRAVLAALNDEPRSAKELADALDVSLPTVYRRLDTLEESDLVTAQMTVADDGNHYKRYACAFSALSIRLDDDEYVVDVHHEEGLADRFSDLWTELGGGEE</sequence>
<reference evidence="2 3" key="1">
    <citation type="journal article" date="2019" name="Int. J. Syst. Evol. Microbiol.">
        <title>The Global Catalogue of Microorganisms (GCM) 10K type strain sequencing project: providing services to taxonomists for standard genome sequencing and annotation.</title>
        <authorList>
            <consortium name="The Broad Institute Genomics Platform"/>
            <consortium name="The Broad Institute Genome Sequencing Center for Infectious Disease"/>
            <person name="Wu L."/>
            <person name="Ma J."/>
        </authorList>
    </citation>
    <scope>NUCLEOTIDE SEQUENCE [LARGE SCALE GENOMIC DNA]</scope>
    <source>
        <strain evidence="2 3">JCM 16330</strain>
    </source>
</reference>
<proteinExistence type="predicted"/>